<proteinExistence type="predicted"/>
<evidence type="ECO:0000313" key="4">
    <source>
        <dbReference type="Proteomes" id="UP000006903"/>
    </source>
</evidence>
<evidence type="ECO:0000313" key="3">
    <source>
        <dbReference type="EMBL" id="ACL10659.1"/>
    </source>
</evidence>
<reference evidence="3 4" key="1">
    <citation type="journal article" date="2009" name="J. Bacteriol.">
        <title>Complete genome sequence of the anaerobic, protein-degrading hyperthermophilic crenarchaeon Desulfurococcus kamchatkensis.</title>
        <authorList>
            <person name="Ravin N.V."/>
            <person name="Mardanov A.V."/>
            <person name="Beletsky A.V."/>
            <person name="Kublanov I.V."/>
            <person name="Kolganova T.V."/>
            <person name="Lebedinsky A.V."/>
            <person name="Chernyh N.A."/>
            <person name="Bonch-Osmolovskaya E.A."/>
            <person name="Skryabin K.G."/>
        </authorList>
    </citation>
    <scope>NUCLEOTIDE SEQUENCE [LARGE SCALE GENOMIC DNA]</scope>
    <source>
        <strain evidence="4">DSM 18924 / JCM 16383 / VKM B-2413 / 1221n</strain>
    </source>
</reference>
<evidence type="ECO:0000256" key="1">
    <source>
        <dbReference type="ARBA" id="ARBA00023125"/>
    </source>
</evidence>
<accession>B8D3H8</accession>
<gene>
    <name evidence="3" type="ordered locus">DKAM_0333</name>
</gene>
<dbReference type="InterPro" id="IPR010095">
    <property type="entry name" value="Cas12f1-like_TNB"/>
</dbReference>
<dbReference type="HOGENOM" id="CLU_2327152_0_0_2"/>
<dbReference type="AlphaFoldDB" id="B8D3H8"/>
<feature type="domain" description="Cas12f1-like TNB" evidence="2">
    <location>
        <begin position="21"/>
        <end position="83"/>
    </location>
</feature>
<dbReference type="EMBL" id="CP001140">
    <property type="protein sequence ID" value="ACL10659.1"/>
    <property type="molecule type" value="Genomic_DNA"/>
</dbReference>
<dbReference type="eggNOG" id="arCOG00679">
    <property type="taxonomic scope" value="Archaea"/>
</dbReference>
<protein>
    <submittedName>
        <fullName evidence="3">Transposase, IS605 OrfB family</fullName>
    </submittedName>
</protein>
<dbReference type="RefSeq" id="WP_012608001.1">
    <property type="nucleotide sequence ID" value="NC_011766.1"/>
</dbReference>
<dbReference type="STRING" id="490899.DKAM_0333"/>
<dbReference type="Proteomes" id="UP000006903">
    <property type="component" value="Chromosome"/>
</dbReference>
<organism evidence="3 4">
    <name type="scientific">Desulfurococcus amylolyticus (strain DSM 18924 / JCM 16383 / VKM B-2413 / 1221n)</name>
    <name type="common">Desulfurococcus kamchatkensis</name>
    <dbReference type="NCBI Taxonomy" id="490899"/>
    <lineage>
        <taxon>Archaea</taxon>
        <taxon>Thermoproteota</taxon>
        <taxon>Thermoprotei</taxon>
        <taxon>Desulfurococcales</taxon>
        <taxon>Desulfurococcaceae</taxon>
        <taxon>Desulfurococcus</taxon>
    </lineage>
</organism>
<name>B8D3H8_DESA1</name>
<keyword evidence="1" id="KW-0238">DNA-binding</keyword>
<dbReference type="GO" id="GO:0003677">
    <property type="term" value="F:DNA binding"/>
    <property type="evidence" value="ECO:0007669"/>
    <property type="project" value="UniProtKB-KW"/>
</dbReference>
<dbReference type="GeneID" id="7170597"/>
<dbReference type="KEGG" id="dka:DKAM_0333"/>
<dbReference type="Pfam" id="PF07282">
    <property type="entry name" value="Cas12f1-like_TNB"/>
    <property type="match status" value="1"/>
</dbReference>
<evidence type="ECO:0000259" key="2">
    <source>
        <dbReference type="Pfam" id="PF07282"/>
    </source>
</evidence>
<sequence length="98" mass="10775">MENVNSKNNSIRWKLARLAYRGLVYSIASKAVEYNAPIVFVDPRNTSSTCSMCGSRLGYVSRVAICTKCGLKMDRDSVGAINIWLKAVQAYAGCRGHP</sequence>